<dbReference type="PANTHER" id="PTHR35789:SF1">
    <property type="entry name" value="SPORE GERMINATION PROTEIN B3"/>
    <property type="match status" value="1"/>
</dbReference>
<evidence type="ECO:0000256" key="7">
    <source>
        <dbReference type="ARBA" id="ARBA00023288"/>
    </source>
</evidence>
<dbReference type="Gene3D" id="3.30.300.210">
    <property type="entry name" value="Nutrient germinant receptor protein C, domain 3"/>
    <property type="match status" value="1"/>
</dbReference>
<keyword evidence="7" id="KW-0449">Lipoprotein</keyword>
<evidence type="ECO:0000313" key="10">
    <source>
        <dbReference type="EMBL" id="MFC4556874.1"/>
    </source>
</evidence>
<keyword evidence="4" id="KW-0732">Signal</keyword>
<evidence type="ECO:0000256" key="1">
    <source>
        <dbReference type="ARBA" id="ARBA00004635"/>
    </source>
</evidence>
<dbReference type="InterPro" id="IPR046953">
    <property type="entry name" value="Spore_GerAC-like_C"/>
</dbReference>
<dbReference type="PANTHER" id="PTHR35789">
    <property type="entry name" value="SPORE GERMINATION PROTEIN B3"/>
    <property type="match status" value="1"/>
</dbReference>
<dbReference type="InterPro" id="IPR008844">
    <property type="entry name" value="Spore_GerAC-like"/>
</dbReference>
<evidence type="ECO:0000256" key="3">
    <source>
        <dbReference type="ARBA" id="ARBA00022544"/>
    </source>
</evidence>
<name>A0ABV9DDJ9_9BACI</name>
<keyword evidence="3" id="KW-0309">Germination</keyword>
<feature type="domain" description="Spore germination GerAC-like C-terminal" evidence="8">
    <location>
        <begin position="199"/>
        <end position="353"/>
    </location>
</feature>
<organism evidence="10 11">
    <name type="scientific">Virgibacillus kekensis</name>
    <dbReference type="NCBI Taxonomy" id="202261"/>
    <lineage>
        <taxon>Bacteria</taxon>
        <taxon>Bacillati</taxon>
        <taxon>Bacillota</taxon>
        <taxon>Bacilli</taxon>
        <taxon>Bacillales</taxon>
        <taxon>Bacillaceae</taxon>
        <taxon>Virgibacillus</taxon>
    </lineage>
</organism>
<dbReference type="EMBL" id="JBHSFU010000003">
    <property type="protein sequence ID" value="MFC4556874.1"/>
    <property type="molecule type" value="Genomic_DNA"/>
</dbReference>
<dbReference type="Proteomes" id="UP001595989">
    <property type="component" value="Unassembled WGS sequence"/>
</dbReference>
<evidence type="ECO:0000256" key="6">
    <source>
        <dbReference type="ARBA" id="ARBA00023139"/>
    </source>
</evidence>
<dbReference type="InterPro" id="IPR057336">
    <property type="entry name" value="GerAC_N"/>
</dbReference>
<gene>
    <name evidence="10" type="ORF">ACFO3D_01470</name>
</gene>
<evidence type="ECO:0000259" key="8">
    <source>
        <dbReference type="Pfam" id="PF05504"/>
    </source>
</evidence>
<feature type="domain" description="Spore germination protein N-terminal" evidence="9">
    <location>
        <begin position="24"/>
        <end position="188"/>
    </location>
</feature>
<evidence type="ECO:0000313" key="11">
    <source>
        <dbReference type="Proteomes" id="UP001595989"/>
    </source>
</evidence>
<proteinExistence type="inferred from homology"/>
<keyword evidence="11" id="KW-1185">Reference proteome</keyword>
<dbReference type="Pfam" id="PF25198">
    <property type="entry name" value="Spore_GerAC_N"/>
    <property type="match status" value="1"/>
</dbReference>
<evidence type="ECO:0000256" key="4">
    <source>
        <dbReference type="ARBA" id="ARBA00022729"/>
    </source>
</evidence>
<dbReference type="InterPro" id="IPR038501">
    <property type="entry name" value="Spore_GerAC_C_sf"/>
</dbReference>
<comment type="caution">
    <text evidence="10">The sequence shown here is derived from an EMBL/GenBank/DDBJ whole genome shotgun (WGS) entry which is preliminary data.</text>
</comment>
<dbReference type="Pfam" id="PF05504">
    <property type="entry name" value="Spore_GerAC"/>
    <property type="match status" value="1"/>
</dbReference>
<comment type="subcellular location">
    <subcellularLocation>
        <location evidence="1">Membrane</location>
        <topology evidence="1">Lipid-anchor</topology>
    </subcellularLocation>
</comment>
<keyword evidence="5" id="KW-0472">Membrane</keyword>
<evidence type="ECO:0000259" key="9">
    <source>
        <dbReference type="Pfam" id="PF25198"/>
    </source>
</evidence>
<keyword evidence="6" id="KW-0564">Palmitate</keyword>
<sequence>MPLKIIVFAVLMISTLIINFDMPKKVIDQIQMVTVVGYDYIDEEMLQGTVITPFYQQQNTVQNLIYTGQASSIYENREKLNAQASEELYNGKIEVAFFNDEFARHGLKKVIDYMLRDPSIGSRIFLAVAKGSSNELLTNVSSQKEAGIFLADLIEHNIRNGNLPLTNLKQFNHGVEGKTIDPFLPMLSLEDGQPSLTALAFFQDDKLVDTLPYEEAFRFKMLYENIGDGQYNFENDEYRISVHNIESKRDIKVQKLNGDPQVTFDIRFTGVVREYTGKNLTKDLKKVEKDLEENFKKNANKLIKRFKELKIDPLGIEEQVKAQMRSYNNKKFQDQYRDLPVKIKIKFKITETGTRR</sequence>
<reference evidence="11" key="1">
    <citation type="journal article" date="2019" name="Int. J. Syst. Evol. Microbiol.">
        <title>The Global Catalogue of Microorganisms (GCM) 10K type strain sequencing project: providing services to taxonomists for standard genome sequencing and annotation.</title>
        <authorList>
            <consortium name="The Broad Institute Genomics Platform"/>
            <consortium name="The Broad Institute Genome Sequencing Center for Infectious Disease"/>
            <person name="Wu L."/>
            <person name="Ma J."/>
        </authorList>
    </citation>
    <scope>NUCLEOTIDE SEQUENCE [LARGE SCALE GENOMIC DNA]</scope>
    <source>
        <strain evidence="11">CGMCC 4.7426</strain>
    </source>
</reference>
<comment type="similarity">
    <text evidence="2">Belongs to the GerABKC lipoprotein family.</text>
</comment>
<evidence type="ECO:0000256" key="5">
    <source>
        <dbReference type="ARBA" id="ARBA00023136"/>
    </source>
</evidence>
<dbReference type="NCBIfam" id="TIGR02887">
    <property type="entry name" value="spore_ger_x_C"/>
    <property type="match status" value="1"/>
</dbReference>
<evidence type="ECO:0000256" key="2">
    <source>
        <dbReference type="ARBA" id="ARBA00007886"/>
    </source>
</evidence>
<dbReference type="RefSeq" id="WP_390292811.1">
    <property type="nucleotide sequence ID" value="NZ_JBHSFU010000003.1"/>
</dbReference>
<protein>
    <submittedName>
        <fullName evidence="10">Ger(X)C family spore germination protein</fullName>
    </submittedName>
</protein>
<accession>A0ABV9DDJ9</accession>